<protein>
    <submittedName>
        <fullName evidence="1">Uncharacterized protein</fullName>
    </submittedName>
</protein>
<accession>A0ACB8AI55</accession>
<dbReference type="EMBL" id="MU267643">
    <property type="protein sequence ID" value="KAH7912824.1"/>
    <property type="molecule type" value="Genomic_DNA"/>
</dbReference>
<comment type="caution">
    <text evidence="1">The sequence shown here is derived from an EMBL/GenBank/DDBJ whole genome shotgun (WGS) entry which is preliminary data.</text>
</comment>
<evidence type="ECO:0000313" key="2">
    <source>
        <dbReference type="Proteomes" id="UP000790377"/>
    </source>
</evidence>
<evidence type="ECO:0000313" key="1">
    <source>
        <dbReference type="EMBL" id="KAH7912824.1"/>
    </source>
</evidence>
<proteinExistence type="predicted"/>
<name>A0ACB8AI55_9AGAM</name>
<gene>
    <name evidence="1" type="ORF">BJ138DRAFT_733562</name>
</gene>
<keyword evidence="2" id="KW-1185">Reference proteome</keyword>
<organism evidence="1 2">
    <name type="scientific">Hygrophoropsis aurantiaca</name>
    <dbReference type="NCBI Taxonomy" id="72124"/>
    <lineage>
        <taxon>Eukaryota</taxon>
        <taxon>Fungi</taxon>
        <taxon>Dikarya</taxon>
        <taxon>Basidiomycota</taxon>
        <taxon>Agaricomycotina</taxon>
        <taxon>Agaricomycetes</taxon>
        <taxon>Agaricomycetidae</taxon>
        <taxon>Boletales</taxon>
        <taxon>Coniophorineae</taxon>
        <taxon>Hygrophoropsidaceae</taxon>
        <taxon>Hygrophoropsis</taxon>
    </lineage>
</organism>
<reference evidence="1" key="1">
    <citation type="journal article" date="2021" name="New Phytol.">
        <title>Evolutionary innovations through gain and loss of genes in the ectomycorrhizal Boletales.</title>
        <authorList>
            <person name="Wu G."/>
            <person name="Miyauchi S."/>
            <person name="Morin E."/>
            <person name="Kuo A."/>
            <person name="Drula E."/>
            <person name="Varga T."/>
            <person name="Kohler A."/>
            <person name="Feng B."/>
            <person name="Cao Y."/>
            <person name="Lipzen A."/>
            <person name="Daum C."/>
            <person name="Hundley H."/>
            <person name="Pangilinan J."/>
            <person name="Johnson J."/>
            <person name="Barry K."/>
            <person name="LaButti K."/>
            <person name="Ng V."/>
            <person name="Ahrendt S."/>
            <person name="Min B."/>
            <person name="Choi I.G."/>
            <person name="Park H."/>
            <person name="Plett J.M."/>
            <person name="Magnuson J."/>
            <person name="Spatafora J.W."/>
            <person name="Nagy L.G."/>
            <person name="Henrissat B."/>
            <person name="Grigoriev I.V."/>
            <person name="Yang Z.L."/>
            <person name="Xu J."/>
            <person name="Martin F.M."/>
        </authorList>
    </citation>
    <scope>NUCLEOTIDE SEQUENCE</scope>
    <source>
        <strain evidence="1">ATCC 28755</strain>
    </source>
</reference>
<sequence>MLPNSMIELQEPVMLSITSSSSSPSSSTPSLLIWTSQSSGDQTEITPPRSPPGKGRNQVPRGLVKLSCDILDHASGELTPQDLVSFGARASAPVVDDSEGVYEVDHKAKHMSGAARPKAVRGESRGRARAQSLHSRHPLGTTSLAVNDASPDMQAGHKDTPVPARHIGRGRPNVLDLKAIPEYQFEPKATAKVIGLGFGLSSEHPLKSPRSATMPHFPSPSVLQPPGQHLLPPGPFPSPMELDTIHGIRLQPTIPADSPSPMELLPPRGVFDEPKKKQHSQTSQDPIANPSFGQTSPIVWSLDALCERLESTDFENKAAVTTDTATHNTAILSGVFNPYFPA</sequence>
<dbReference type="Proteomes" id="UP000790377">
    <property type="component" value="Unassembled WGS sequence"/>
</dbReference>